<dbReference type="Gene3D" id="1.10.10.10">
    <property type="entry name" value="Winged helix-like DNA-binding domain superfamily/Winged helix DNA-binding domain"/>
    <property type="match status" value="1"/>
</dbReference>
<evidence type="ECO:0000256" key="2">
    <source>
        <dbReference type="ARBA" id="ARBA00023125"/>
    </source>
</evidence>
<evidence type="ECO:0000313" key="5">
    <source>
        <dbReference type="EMBL" id="CAB4332390.1"/>
    </source>
</evidence>
<dbReference type="EMBL" id="CAESAJ010000017">
    <property type="protein sequence ID" value="CAB4332390.1"/>
    <property type="molecule type" value="Genomic_DNA"/>
</dbReference>
<dbReference type="Pfam" id="PF01022">
    <property type="entry name" value="HTH_5"/>
    <property type="match status" value="1"/>
</dbReference>
<dbReference type="NCBIfam" id="NF033788">
    <property type="entry name" value="HTH_metalloreg"/>
    <property type="match status" value="1"/>
</dbReference>
<dbReference type="InterPro" id="IPR011991">
    <property type="entry name" value="ArsR-like_HTH"/>
</dbReference>
<protein>
    <submittedName>
        <fullName evidence="5">Unannotated protein</fullName>
    </submittedName>
</protein>
<organism evidence="5">
    <name type="scientific">freshwater metagenome</name>
    <dbReference type="NCBI Taxonomy" id="449393"/>
    <lineage>
        <taxon>unclassified sequences</taxon>
        <taxon>metagenomes</taxon>
        <taxon>ecological metagenomes</taxon>
    </lineage>
</organism>
<dbReference type="PRINTS" id="PR00778">
    <property type="entry name" value="HTHARSR"/>
</dbReference>
<gene>
    <name evidence="5" type="ORF">UFOPK3770_00294</name>
</gene>
<dbReference type="GO" id="GO:0003700">
    <property type="term" value="F:DNA-binding transcription factor activity"/>
    <property type="evidence" value="ECO:0007669"/>
    <property type="project" value="InterPro"/>
</dbReference>
<name>A0A6J5YWT5_9ZZZZ</name>
<evidence type="ECO:0000256" key="1">
    <source>
        <dbReference type="ARBA" id="ARBA00023015"/>
    </source>
</evidence>
<feature type="domain" description="HTH arsR-type" evidence="4">
    <location>
        <begin position="14"/>
        <end position="100"/>
    </location>
</feature>
<dbReference type="PANTHER" id="PTHR33154:SF18">
    <property type="entry name" value="ARSENICAL RESISTANCE OPERON REPRESSOR"/>
    <property type="match status" value="1"/>
</dbReference>
<accession>A0A6J5YWT5</accession>
<evidence type="ECO:0000259" key="4">
    <source>
        <dbReference type="PROSITE" id="PS50987"/>
    </source>
</evidence>
<dbReference type="InterPro" id="IPR036388">
    <property type="entry name" value="WH-like_DNA-bd_sf"/>
</dbReference>
<dbReference type="SUPFAM" id="SSF46785">
    <property type="entry name" value="Winged helix' DNA-binding domain"/>
    <property type="match status" value="1"/>
</dbReference>
<dbReference type="InterPro" id="IPR001845">
    <property type="entry name" value="HTH_ArsR_DNA-bd_dom"/>
</dbReference>
<keyword evidence="1" id="KW-0805">Transcription regulation</keyword>
<reference evidence="5" key="1">
    <citation type="submission" date="2020-05" db="EMBL/GenBank/DDBJ databases">
        <authorList>
            <person name="Chiriac C."/>
            <person name="Salcher M."/>
            <person name="Ghai R."/>
            <person name="Kavagutti S V."/>
        </authorList>
    </citation>
    <scope>NUCLEOTIDE SEQUENCE</scope>
</reference>
<proteinExistence type="predicted"/>
<dbReference type="InterPro" id="IPR051081">
    <property type="entry name" value="HTH_MetalResp_TranReg"/>
</dbReference>
<dbReference type="PROSITE" id="PS50987">
    <property type="entry name" value="HTH_ARSR_2"/>
    <property type="match status" value="1"/>
</dbReference>
<keyword evidence="3" id="KW-0804">Transcription</keyword>
<dbReference type="AlphaFoldDB" id="A0A6J5YWT5"/>
<evidence type="ECO:0000256" key="3">
    <source>
        <dbReference type="ARBA" id="ARBA00023163"/>
    </source>
</evidence>
<dbReference type="PANTHER" id="PTHR33154">
    <property type="entry name" value="TRANSCRIPTIONAL REGULATOR, ARSR FAMILY"/>
    <property type="match status" value="1"/>
</dbReference>
<dbReference type="GO" id="GO:0003677">
    <property type="term" value="F:DNA binding"/>
    <property type="evidence" value="ECO:0007669"/>
    <property type="project" value="UniProtKB-KW"/>
</dbReference>
<sequence>MYTWGMAQALKLSKSPKELTSLAEQYKALGDETRLRLMMAVSSSEGSEACVCELTPETGLAQSTVSHHLKLLVDSGLLSRTQRGKWAYYALTAAAKKLLK</sequence>
<dbReference type="SMART" id="SM00418">
    <property type="entry name" value="HTH_ARSR"/>
    <property type="match status" value="1"/>
</dbReference>
<dbReference type="CDD" id="cd00090">
    <property type="entry name" value="HTH_ARSR"/>
    <property type="match status" value="1"/>
</dbReference>
<keyword evidence="2" id="KW-0238">DNA-binding</keyword>
<dbReference type="InterPro" id="IPR036390">
    <property type="entry name" value="WH_DNA-bd_sf"/>
</dbReference>